<dbReference type="AlphaFoldDB" id="A0A0A5GEP0"/>
<evidence type="ECO:0000313" key="3">
    <source>
        <dbReference type="Proteomes" id="UP000030403"/>
    </source>
</evidence>
<evidence type="ECO:0000313" key="2">
    <source>
        <dbReference type="EMBL" id="KGX89580.1"/>
    </source>
</evidence>
<keyword evidence="1" id="KW-0732">Signal</keyword>
<keyword evidence="3" id="KW-1185">Reference proteome</keyword>
<organism evidence="2 3">
    <name type="scientific">Pontibacillus marinus BH030004 = DSM 16465</name>
    <dbReference type="NCBI Taxonomy" id="1385511"/>
    <lineage>
        <taxon>Bacteria</taxon>
        <taxon>Bacillati</taxon>
        <taxon>Bacillota</taxon>
        <taxon>Bacilli</taxon>
        <taxon>Bacillales</taxon>
        <taxon>Bacillaceae</taxon>
        <taxon>Pontibacillus</taxon>
    </lineage>
</organism>
<evidence type="ECO:0008006" key="4">
    <source>
        <dbReference type="Google" id="ProtNLM"/>
    </source>
</evidence>
<sequence length="318" mass="36008">MKKILSLLSVTALLFVLTACGQSAKETYVQAYQGFMDAKTYETSSTIDVNVQSEDMNNAPNAQMFLGLINNAEFQADVRVDTEKEMTEAVLNIKTSQGPMSFNLDVPMHINMKKQKVYIKTETIKQAMSMVPLLPVSPDFQFEKEYVALDASASTKNGDQKQLQEQYNKQMMDMIKSLSEDQFTKNENQIELNLKGKQVKDLIISLVESSIKENNQLPQGASKEDIEKSLEDVSFNKVSMQTTIEDNQLKKEEINMEMEASEAGQQGSIAVNVTNQFKSINESIEFTMNPTEENTMTQKQFEEKLNQLMMKSMMPTEQ</sequence>
<feature type="chain" id="PRO_5002021812" description="Lipoprotein" evidence="1">
    <location>
        <begin position="25"/>
        <end position="318"/>
    </location>
</feature>
<evidence type="ECO:0000256" key="1">
    <source>
        <dbReference type="SAM" id="SignalP"/>
    </source>
</evidence>
<gene>
    <name evidence="2" type="ORF">N783_05410</name>
</gene>
<dbReference type="EMBL" id="AVPF01000014">
    <property type="protein sequence ID" value="KGX89580.1"/>
    <property type="molecule type" value="Genomic_DNA"/>
</dbReference>
<proteinExistence type="predicted"/>
<dbReference type="Proteomes" id="UP000030403">
    <property type="component" value="Unassembled WGS sequence"/>
</dbReference>
<protein>
    <recommendedName>
        <fullName evidence="4">Lipoprotein</fullName>
    </recommendedName>
</protein>
<dbReference type="RefSeq" id="WP_027445553.1">
    <property type="nucleotide sequence ID" value="NZ_AULJ01000012.1"/>
</dbReference>
<comment type="caution">
    <text evidence="2">The sequence shown here is derived from an EMBL/GenBank/DDBJ whole genome shotgun (WGS) entry which is preliminary data.</text>
</comment>
<dbReference type="PROSITE" id="PS51257">
    <property type="entry name" value="PROKAR_LIPOPROTEIN"/>
    <property type="match status" value="1"/>
</dbReference>
<name>A0A0A5GEP0_9BACI</name>
<accession>A0A0A5GEP0</accession>
<reference evidence="2 3" key="1">
    <citation type="submission" date="2013-08" db="EMBL/GenBank/DDBJ databases">
        <authorList>
            <person name="Huang J."/>
            <person name="Wang G."/>
        </authorList>
    </citation>
    <scope>NUCLEOTIDE SEQUENCE [LARGE SCALE GENOMIC DNA]</scope>
    <source>
        <strain evidence="2 3">BH030004</strain>
    </source>
</reference>
<feature type="signal peptide" evidence="1">
    <location>
        <begin position="1"/>
        <end position="24"/>
    </location>
</feature>